<dbReference type="PROSITE" id="PS50113">
    <property type="entry name" value="PAC"/>
    <property type="match status" value="1"/>
</dbReference>
<dbReference type="CDD" id="cd17546">
    <property type="entry name" value="REC_hyHK_CKI1_RcsC-like"/>
    <property type="match status" value="1"/>
</dbReference>
<keyword evidence="8" id="KW-0902">Two-component regulatory system</keyword>
<evidence type="ECO:0000256" key="2">
    <source>
        <dbReference type="ARBA" id="ARBA00012438"/>
    </source>
</evidence>
<dbReference type="Gene3D" id="3.30.565.10">
    <property type="entry name" value="Histidine kinase-like ATPase, C-terminal domain"/>
    <property type="match status" value="1"/>
</dbReference>
<dbReference type="InterPro" id="IPR003594">
    <property type="entry name" value="HATPase_dom"/>
</dbReference>
<dbReference type="Gene3D" id="2.10.70.100">
    <property type="match status" value="1"/>
</dbReference>
<feature type="domain" description="PAS" evidence="14">
    <location>
        <begin position="152"/>
        <end position="226"/>
    </location>
</feature>
<dbReference type="InterPro" id="IPR000014">
    <property type="entry name" value="PAS"/>
</dbReference>
<evidence type="ECO:0000259" key="14">
    <source>
        <dbReference type="PROSITE" id="PS50112"/>
    </source>
</evidence>
<evidence type="ECO:0000256" key="8">
    <source>
        <dbReference type="ARBA" id="ARBA00023012"/>
    </source>
</evidence>
<dbReference type="SMART" id="SM00387">
    <property type="entry name" value="HATPase_c"/>
    <property type="match status" value="1"/>
</dbReference>
<keyword evidence="3 11" id="KW-0597">Phosphoprotein</keyword>
<comment type="catalytic activity">
    <reaction evidence="1">
        <text>ATP + protein L-histidine = ADP + protein N-phospho-L-histidine.</text>
        <dbReference type="EC" id="2.7.13.3"/>
    </reaction>
</comment>
<sequence>MQHHSQIGDDEDILVTLSEITELRRSRELFQLLVDASAQIVWMTDADGNVTEDSPSWRAFTGQEIDQMMGIGWTNAVHADDRSPALEAWKLAVQNVEDFVAEYRLRHHLGHYVRMQVSGVAQRRSDGSIDRWGGMNIDISEWKQREAESEYREHHLRDVIDSTGNFIAVLDLDGTMLEVNELALVTGGVSREDVIGKPFWECVWWNFDPKVRHQIHEYCQRVAAGESIRCDTPCWSVADGARPVDLSFRPIRDTDGNVTHLVPSGVDILDRQTAVDELRRSDELVRTIAENSTQALVMMDDRGYVTYSNNAFLKMTGFDDTEIRSRPLHDLIHHHYPDGRPYPMAECPIDRALPEDFTVRAHEDLFFRKDGSTFEVLCEASPVFQDGKPVSTVIEVSDVTDLKLSELKIRLSAERLAVAADVAGLGILHVDLMSQSVTYSAEMKRILGWDDDSAVPSQSAGTPDFVHIDDRERYACHYETMLSANFAKSRSIDYRIVRPDAKVRWVRLQTKTLIDEQTGKPDQLVGTMLDITRQRKFEMDLKAARDAAQFASQSKSKFLANMSHEIRTPMTAILGYAELLGEHDLPAEACDFLKTIRRNGDYLLDIIDEILDLSKIEADKLEMNHELFDLMRVVEDVRSIMDVRASEKDLQIRVCYDGKLPRRIQSDPKRLKQILINLVGNAIKFTRQGHVDLAVRYVDGHLQFDITDSGIGMSDDQKAKLFQPFSQGDSSVSRDFGGTGLGLAISRRLAKMLGGEIYVQSQLRQGSTFTATIQIGSVNNVEFMEFNSGVDVQPTASSDSLATTQPIKLACRVLVVDDRRDIRFLSKRILTNAGASVDEAEDGKLGLDFVREQLAKDKPPDLILLDMQMPNMDGYETAEKLRTAGYTGPIIALTADAMQGNMTRCLEAGCNNFLSKPIDAVRLVQLVWELTAAMR</sequence>
<feature type="domain" description="Histidine kinase" evidence="12">
    <location>
        <begin position="561"/>
        <end position="777"/>
    </location>
</feature>
<dbReference type="EC" id="2.7.13.3" evidence="2"/>
<reference evidence="16 17" key="1">
    <citation type="journal article" date="2013" name="Mar. Genomics">
        <title>Expression of sulfatases in Rhodopirellula baltica and the diversity of sulfatases in the genus Rhodopirellula.</title>
        <authorList>
            <person name="Wegner C.E."/>
            <person name="Richter-Heitmann T."/>
            <person name="Klindworth A."/>
            <person name="Klockow C."/>
            <person name="Richter M."/>
            <person name="Achstetter T."/>
            <person name="Glockner F.O."/>
            <person name="Harder J."/>
        </authorList>
    </citation>
    <scope>NUCLEOTIDE SEQUENCE [LARGE SCALE GENOMIC DNA]</scope>
    <source>
        <strain evidence="16 17">WH47</strain>
    </source>
</reference>
<dbReference type="InterPro" id="IPR035965">
    <property type="entry name" value="PAS-like_dom_sf"/>
</dbReference>
<evidence type="ECO:0000259" key="12">
    <source>
        <dbReference type="PROSITE" id="PS50109"/>
    </source>
</evidence>
<dbReference type="GO" id="GO:0005524">
    <property type="term" value="F:ATP binding"/>
    <property type="evidence" value="ECO:0007669"/>
    <property type="project" value="UniProtKB-KW"/>
</dbReference>
<dbReference type="InterPro" id="IPR000700">
    <property type="entry name" value="PAS-assoc_C"/>
</dbReference>
<proteinExistence type="predicted"/>
<feature type="domain" description="PAC" evidence="15">
    <location>
        <begin position="490"/>
        <end position="543"/>
    </location>
</feature>
<evidence type="ECO:0000256" key="6">
    <source>
        <dbReference type="ARBA" id="ARBA00022777"/>
    </source>
</evidence>
<feature type="domain" description="Response regulatory" evidence="13">
    <location>
        <begin position="812"/>
        <end position="931"/>
    </location>
</feature>
<dbReference type="InterPro" id="IPR005467">
    <property type="entry name" value="His_kinase_dom"/>
</dbReference>
<dbReference type="SMART" id="SM00091">
    <property type="entry name" value="PAS"/>
    <property type="match status" value="3"/>
</dbReference>
<dbReference type="GO" id="GO:0005886">
    <property type="term" value="C:plasma membrane"/>
    <property type="evidence" value="ECO:0007669"/>
    <property type="project" value="TreeGrafter"/>
</dbReference>
<comment type="caution">
    <text evidence="16">The sequence shown here is derived from an EMBL/GenBank/DDBJ whole genome shotgun (WGS) entry which is preliminary data.</text>
</comment>
<evidence type="ECO:0000256" key="11">
    <source>
        <dbReference type="PROSITE-ProRule" id="PRU00169"/>
    </source>
</evidence>
<dbReference type="PANTHER" id="PTHR43047:SF72">
    <property type="entry name" value="OSMOSENSING HISTIDINE PROTEIN KINASE SLN1"/>
    <property type="match status" value="1"/>
</dbReference>
<name>F2B144_RHOBT</name>
<dbReference type="EMBL" id="AFAR01000293">
    <property type="protein sequence ID" value="EGF24396.1"/>
    <property type="molecule type" value="Genomic_DNA"/>
</dbReference>
<evidence type="ECO:0000256" key="7">
    <source>
        <dbReference type="ARBA" id="ARBA00022840"/>
    </source>
</evidence>
<evidence type="ECO:0000256" key="4">
    <source>
        <dbReference type="ARBA" id="ARBA00022679"/>
    </source>
</evidence>
<dbReference type="SUPFAM" id="SSF52172">
    <property type="entry name" value="CheY-like"/>
    <property type="match status" value="1"/>
</dbReference>
<dbReference type="InterPro" id="IPR036097">
    <property type="entry name" value="HisK_dim/P_sf"/>
</dbReference>
<dbReference type="InterPro" id="IPR036890">
    <property type="entry name" value="HATPase_C_sf"/>
</dbReference>
<dbReference type="Gene3D" id="3.30.450.20">
    <property type="entry name" value="PAS domain"/>
    <property type="match status" value="4"/>
</dbReference>
<dbReference type="SMART" id="SM00388">
    <property type="entry name" value="HisKA"/>
    <property type="match status" value="1"/>
</dbReference>
<dbReference type="CDD" id="cd16922">
    <property type="entry name" value="HATPase_EvgS-ArcB-TorS-like"/>
    <property type="match status" value="1"/>
</dbReference>
<dbReference type="SMART" id="SM00086">
    <property type="entry name" value="PAC"/>
    <property type="match status" value="4"/>
</dbReference>
<dbReference type="Pfam" id="PF13426">
    <property type="entry name" value="PAS_9"/>
    <property type="match status" value="1"/>
</dbReference>
<evidence type="ECO:0000256" key="3">
    <source>
        <dbReference type="ARBA" id="ARBA00022553"/>
    </source>
</evidence>
<evidence type="ECO:0000313" key="16">
    <source>
        <dbReference type="EMBL" id="EGF24396.1"/>
    </source>
</evidence>
<keyword evidence="6 16" id="KW-0418">Kinase</keyword>
<evidence type="ECO:0000259" key="13">
    <source>
        <dbReference type="PROSITE" id="PS50110"/>
    </source>
</evidence>
<dbReference type="PROSITE" id="PS50112">
    <property type="entry name" value="PAS"/>
    <property type="match status" value="3"/>
</dbReference>
<dbReference type="SUPFAM" id="SSF55785">
    <property type="entry name" value="PYP-like sensor domain (PAS domain)"/>
    <property type="match status" value="4"/>
</dbReference>
<dbReference type="PRINTS" id="PR00344">
    <property type="entry name" value="BCTRLSENSOR"/>
</dbReference>
<dbReference type="Pfam" id="PF00072">
    <property type="entry name" value="Response_reg"/>
    <property type="match status" value="1"/>
</dbReference>
<organism evidence="16 17">
    <name type="scientific">Rhodopirellula baltica WH47</name>
    <dbReference type="NCBI Taxonomy" id="991778"/>
    <lineage>
        <taxon>Bacteria</taxon>
        <taxon>Pseudomonadati</taxon>
        <taxon>Planctomycetota</taxon>
        <taxon>Planctomycetia</taxon>
        <taxon>Pirellulales</taxon>
        <taxon>Pirellulaceae</taxon>
        <taxon>Rhodopirellula</taxon>
    </lineage>
</organism>
<dbReference type="PATRIC" id="fig|991778.3.peg.6045"/>
<keyword evidence="7" id="KW-0067">ATP-binding</keyword>
<dbReference type="AlphaFoldDB" id="F2B144"/>
<keyword evidence="4" id="KW-0808">Transferase</keyword>
<dbReference type="InterPro" id="IPR001789">
    <property type="entry name" value="Sig_transdc_resp-reg_receiver"/>
</dbReference>
<dbReference type="Pfam" id="PF08447">
    <property type="entry name" value="PAS_3"/>
    <property type="match status" value="2"/>
</dbReference>
<evidence type="ECO:0000256" key="9">
    <source>
        <dbReference type="ARBA" id="ARBA00064003"/>
    </source>
</evidence>
<evidence type="ECO:0000256" key="5">
    <source>
        <dbReference type="ARBA" id="ARBA00022741"/>
    </source>
</evidence>
<dbReference type="InterPro" id="IPR013655">
    <property type="entry name" value="PAS_fold_3"/>
</dbReference>
<gene>
    <name evidence="16" type="ORF">RBWH47_02941</name>
</gene>
<feature type="modified residue" description="4-aspartylphosphate" evidence="11">
    <location>
        <position position="866"/>
    </location>
</feature>
<evidence type="ECO:0000259" key="15">
    <source>
        <dbReference type="PROSITE" id="PS50113"/>
    </source>
</evidence>
<dbReference type="SUPFAM" id="SSF47384">
    <property type="entry name" value="Homodimeric domain of signal transducing histidine kinase"/>
    <property type="match status" value="1"/>
</dbReference>
<dbReference type="Gene3D" id="1.10.287.130">
    <property type="match status" value="1"/>
</dbReference>
<protein>
    <recommendedName>
        <fullName evidence="10">Sensory/regulatory protein RpfC</fullName>
        <ecNumber evidence="2">2.7.13.3</ecNumber>
    </recommendedName>
</protein>
<accession>F2B144</accession>
<dbReference type="NCBIfam" id="TIGR00229">
    <property type="entry name" value="sensory_box"/>
    <property type="match status" value="3"/>
</dbReference>
<dbReference type="FunFam" id="1.10.287.130:FF:000002">
    <property type="entry name" value="Two-component osmosensing histidine kinase"/>
    <property type="match status" value="1"/>
</dbReference>
<feature type="domain" description="PAS" evidence="14">
    <location>
        <begin position="281"/>
        <end position="356"/>
    </location>
</feature>
<dbReference type="InterPro" id="IPR013656">
    <property type="entry name" value="PAS_4"/>
</dbReference>
<dbReference type="GO" id="GO:0000155">
    <property type="term" value="F:phosphorelay sensor kinase activity"/>
    <property type="evidence" value="ECO:0007669"/>
    <property type="project" value="InterPro"/>
</dbReference>
<dbReference type="InterPro" id="IPR011006">
    <property type="entry name" value="CheY-like_superfamily"/>
</dbReference>
<dbReference type="GO" id="GO:0009927">
    <property type="term" value="F:histidine phosphotransfer kinase activity"/>
    <property type="evidence" value="ECO:0007669"/>
    <property type="project" value="TreeGrafter"/>
</dbReference>
<dbReference type="RefSeq" id="WP_007329604.1">
    <property type="nucleotide sequence ID" value="NZ_AFAR01000293.1"/>
</dbReference>
<dbReference type="Pfam" id="PF02518">
    <property type="entry name" value="HATPase_c"/>
    <property type="match status" value="1"/>
</dbReference>
<evidence type="ECO:0000313" key="17">
    <source>
        <dbReference type="Proteomes" id="UP000006222"/>
    </source>
</evidence>
<evidence type="ECO:0000256" key="10">
    <source>
        <dbReference type="ARBA" id="ARBA00068150"/>
    </source>
</evidence>
<dbReference type="InterPro" id="IPR003661">
    <property type="entry name" value="HisK_dim/P_dom"/>
</dbReference>
<dbReference type="Gene3D" id="3.40.50.2300">
    <property type="match status" value="1"/>
</dbReference>
<dbReference type="SUPFAM" id="SSF55874">
    <property type="entry name" value="ATPase domain of HSP90 chaperone/DNA topoisomerase II/histidine kinase"/>
    <property type="match status" value="1"/>
</dbReference>
<dbReference type="FunFam" id="3.30.565.10:FF:000010">
    <property type="entry name" value="Sensor histidine kinase RcsC"/>
    <property type="match status" value="1"/>
</dbReference>
<dbReference type="InterPro" id="IPR004358">
    <property type="entry name" value="Sig_transdc_His_kin-like_C"/>
</dbReference>
<feature type="domain" description="PAS" evidence="14">
    <location>
        <begin position="26"/>
        <end position="96"/>
    </location>
</feature>
<dbReference type="Proteomes" id="UP000006222">
    <property type="component" value="Unassembled WGS sequence"/>
</dbReference>
<dbReference type="CDD" id="cd00130">
    <property type="entry name" value="PAS"/>
    <property type="match status" value="4"/>
</dbReference>
<dbReference type="InterPro" id="IPR001610">
    <property type="entry name" value="PAC"/>
</dbReference>
<comment type="subunit">
    <text evidence="9">At low DSF concentrations, interacts with RpfF.</text>
</comment>
<keyword evidence="5" id="KW-0547">Nucleotide-binding</keyword>
<dbReference type="PROSITE" id="PS50109">
    <property type="entry name" value="HIS_KIN"/>
    <property type="match status" value="1"/>
</dbReference>
<dbReference type="CDD" id="cd00082">
    <property type="entry name" value="HisKA"/>
    <property type="match status" value="1"/>
</dbReference>
<evidence type="ECO:0000256" key="1">
    <source>
        <dbReference type="ARBA" id="ARBA00000085"/>
    </source>
</evidence>
<dbReference type="PROSITE" id="PS50110">
    <property type="entry name" value="RESPONSE_REGULATORY"/>
    <property type="match status" value="1"/>
</dbReference>
<dbReference type="SMART" id="SM00448">
    <property type="entry name" value="REC"/>
    <property type="match status" value="1"/>
</dbReference>
<dbReference type="PANTHER" id="PTHR43047">
    <property type="entry name" value="TWO-COMPONENT HISTIDINE PROTEIN KINASE"/>
    <property type="match status" value="1"/>
</dbReference>
<dbReference type="Pfam" id="PF00512">
    <property type="entry name" value="HisKA"/>
    <property type="match status" value="1"/>
</dbReference>
<dbReference type="Pfam" id="PF08448">
    <property type="entry name" value="PAS_4"/>
    <property type="match status" value="1"/>
</dbReference>